<keyword evidence="2" id="KW-1185">Reference proteome</keyword>
<dbReference type="AlphaFoldDB" id="A0A087TI68"/>
<dbReference type="EMBL" id="KK115333">
    <property type="protein sequence ID" value="KFM64807.1"/>
    <property type="molecule type" value="Genomic_DNA"/>
</dbReference>
<evidence type="ECO:0000313" key="2">
    <source>
        <dbReference type="Proteomes" id="UP000054359"/>
    </source>
</evidence>
<sequence length="179" mass="19976">MRFFHILINSLTLKNIIMTYANADQFLNRNEMVTIAKFSSIKKKHSIIIDGLCPCLTISLSPSSSLLLPSSVLLLGYGLHQEHGPTECTFLTPFSTVTPPSLDQPPTHPNTDTESFFEPGILVHSDDYVQVWPSCRSSKTFFQAYGLFELLSDPPCLDSLKTTGLAHQNATEQVNYAFY</sequence>
<feature type="non-terminal residue" evidence="1">
    <location>
        <position position="179"/>
    </location>
</feature>
<name>A0A087TI68_STEMI</name>
<reference evidence="1 2" key="1">
    <citation type="submission" date="2013-11" db="EMBL/GenBank/DDBJ databases">
        <title>Genome sequencing of Stegodyphus mimosarum.</title>
        <authorList>
            <person name="Bechsgaard J."/>
        </authorList>
    </citation>
    <scope>NUCLEOTIDE SEQUENCE [LARGE SCALE GENOMIC DNA]</scope>
</reference>
<proteinExistence type="predicted"/>
<gene>
    <name evidence="1" type="ORF">X975_01563</name>
</gene>
<accession>A0A087TI68</accession>
<dbReference type="Proteomes" id="UP000054359">
    <property type="component" value="Unassembled WGS sequence"/>
</dbReference>
<protein>
    <submittedName>
        <fullName evidence="1">Uncharacterized protein</fullName>
    </submittedName>
</protein>
<evidence type="ECO:0000313" key="1">
    <source>
        <dbReference type="EMBL" id="KFM64807.1"/>
    </source>
</evidence>
<organism evidence="1 2">
    <name type="scientific">Stegodyphus mimosarum</name>
    <name type="common">African social velvet spider</name>
    <dbReference type="NCBI Taxonomy" id="407821"/>
    <lineage>
        <taxon>Eukaryota</taxon>
        <taxon>Metazoa</taxon>
        <taxon>Ecdysozoa</taxon>
        <taxon>Arthropoda</taxon>
        <taxon>Chelicerata</taxon>
        <taxon>Arachnida</taxon>
        <taxon>Araneae</taxon>
        <taxon>Araneomorphae</taxon>
        <taxon>Entelegynae</taxon>
        <taxon>Eresoidea</taxon>
        <taxon>Eresidae</taxon>
        <taxon>Stegodyphus</taxon>
    </lineage>
</organism>